<dbReference type="AlphaFoldDB" id="A0AA39VHV5"/>
<evidence type="ECO:0000313" key="3">
    <source>
        <dbReference type="Proteomes" id="UP001168877"/>
    </source>
</evidence>
<evidence type="ECO:0000256" key="1">
    <source>
        <dbReference type="SAM" id="MobiDB-lite"/>
    </source>
</evidence>
<feature type="compositionally biased region" description="Low complexity" evidence="1">
    <location>
        <begin position="38"/>
        <end position="52"/>
    </location>
</feature>
<dbReference type="EMBL" id="JAUESC010000384">
    <property type="protein sequence ID" value="KAK0580406.1"/>
    <property type="molecule type" value="Genomic_DNA"/>
</dbReference>
<feature type="region of interest" description="Disordered" evidence="1">
    <location>
        <begin position="38"/>
        <end position="119"/>
    </location>
</feature>
<proteinExistence type="predicted"/>
<keyword evidence="3" id="KW-1185">Reference proteome</keyword>
<accession>A0AA39VHV5</accession>
<feature type="region of interest" description="Disordered" evidence="1">
    <location>
        <begin position="125"/>
        <end position="144"/>
    </location>
</feature>
<dbReference type="Proteomes" id="UP001168877">
    <property type="component" value="Unassembled WGS sequence"/>
</dbReference>
<protein>
    <submittedName>
        <fullName evidence="2">Uncharacterized protein</fullName>
    </submittedName>
</protein>
<sequence>MNVKANEIGFLIWQKAEGYGQTRFFEIMKYFCSRSLTSSSSGDRSDQLLLDSANNDGTNQKQSLEHFLPDSLSESLSRKKHEEAQEEAGELLLPTASQSNKKVTSDQSDSTEATGLVETMPIDQPVLISSPESRNRNSSKQETVSKRFFRQKCGRWRIFWAAENR</sequence>
<evidence type="ECO:0000313" key="2">
    <source>
        <dbReference type="EMBL" id="KAK0580406.1"/>
    </source>
</evidence>
<gene>
    <name evidence="2" type="ORF">LWI29_001556</name>
</gene>
<feature type="compositionally biased region" description="Polar residues" evidence="1">
    <location>
        <begin position="53"/>
        <end position="62"/>
    </location>
</feature>
<comment type="caution">
    <text evidence="2">The sequence shown here is derived from an EMBL/GenBank/DDBJ whole genome shotgun (WGS) entry which is preliminary data.</text>
</comment>
<reference evidence="2" key="2">
    <citation type="submission" date="2023-06" db="EMBL/GenBank/DDBJ databases">
        <authorList>
            <person name="Swenson N.G."/>
            <person name="Wegrzyn J.L."/>
            <person name="Mcevoy S.L."/>
        </authorList>
    </citation>
    <scope>NUCLEOTIDE SEQUENCE</scope>
    <source>
        <strain evidence="2">NS2018</strain>
        <tissue evidence="2">Leaf</tissue>
    </source>
</reference>
<feature type="compositionally biased region" description="Polar residues" evidence="1">
    <location>
        <begin position="130"/>
        <end position="142"/>
    </location>
</feature>
<organism evidence="2 3">
    <name type="scientific">Acer saccharum</name>
    <name type="common">Sugar maple</name>
    <dbReference type="NCBI Taxonomy" id="4024"/>
    <lineage>
        <taxon>Eukaryota</taxon>
        <taxon>Viridiplantae</taxon>
        <taxon>Streptophyta</taxon>
        <taxon>Embryophyta</taxon>
        <taxon>Tracheophyta</taxon>
        <taxon>Spermatophyta</taxon>
        <taxon>Magnoliopsida</taxon>
        <taxon>eudicotyledons</taxon>
        <taxon>Gunneridae</taxon>
        <taxon>Pentapetalae</taxon>
        <taxon>rosids</taxon>
        <taxon>malvids</taxon>
        <taxon>Sapindales</taxon>
        <taxon>Sapindaceae</taxon>
        <taxon>Hippocastanoideae</taxon>
        <taxon>Acereae</taxon>
        <taxon>Acer</taxon>
    </lineage>
</organism>
<feature type="compositionally biased region" description="Polar residues" evidence="1">
    <location>
        <begin position="95"/>
        <end position="113"/>
    </location>
</feature>
<name>A0AA39VHV5_ACESA</name>
<reference evidence="2" key="1">
    <citation type="journal article" date="2022" name="Plant J.">
        <title>Strategies of tolerance reflected in two North American maple genomes.</title>
        <authorList>
            <person name="McEvoy S.L."/>
            <person name="Sezen U.U."/>
            <person name="Trouern-Trend A."/>
            <person name="McMahon S.M."/>
            <person name="Schaberg P.G."/>
            <person name="Yang J."/>
            <person name="Wegrzyn J.L."/>
            <person name="Swenson N.G."/>
        </authorList>
    </citation>
    <scope>NUCLEOTIDE SEQUENCE</scope>
    <source>
        <strain evidence="2">NS2018</strain>
    </source>
</reference>